<accession>A0A6A4GW64</accession>
<dbReference type="AlphaFoldDB" id="A0A6A4GW64"/>
<dbReference type="Proteomes" id="UP000799118">
    <property type="component" value="Unassembled WGS sequence"/>
</dbReference>
<protein>
    <submittedName>
        <fullName evidence="1">Uncharacterized protein</fullName>
    </submittedName>
</protein>
<dbReference type="EMBL" id="ML769674">
    <property type="protein sequence ID" value="KAE9390001.1"/>
    <property type="molecule type" value="Genomic_DNA"/>
</dbReference>
<proteinExistence type="predicted"/>
<reference evidence="1" key="1">
    <citation type="journal article" date="2019" name="Environ. Microbiol.">
        <title>Fungal ecological strategies reflected in gene transcription - a case study of two litter decomposers.</title>
        <authorList>
            <person name="Barbi F."/>
            <person name="Kohler A."/>
            <person name="Barry K."/>
            <person name="Baskaran P."/>
            <person name="Daum C."/>
            <person name="Fauchery L."/>
            <person name="Ihrmark K."/>
            <person name="Kuo A."/>
            <person name="LaButti K."/>
            <person name="Lipzen A."/>
            <person name="Morin E."/>
            <person name="Grigoriev I.V."/>
            <person name="Henrissat B."/>
            <person name="Lindahl B."/>
            <person name="Martin F."/>
        </authorList>
    </citation>
    <scope>NUCLEOTIDE SEQUENCE</scope>
    <source>
        <strain evidence="1">JB14</strain>
    </source>
</reference>
<name>A0A6A4GW64_9AGAR</name>
<keyword evidence="2" id="KW-1185">Reference proteome</keyword>
<evidence type="ECO:0000313" key="1">
    <source>
        <dbReference type="EMBL" id="KAE9390001.1"/>
    </source>
</evidence>
<evidence type="ECO:0000313" key="2">
    <source>
        <dbReference type="Proteomes" id="UP000799118"/>
    </source>
</evidence>
<sequence>MADMFEEHAKARTRGDTYVQGEGREFVNRVAERAMMFIKVMGLNTMSPSDPATAIQLDPELLQEFDVLRQSVNMDKVYIFYPDADLNPGSISTAEQIRRGMPYHQYQPINPPTPSGLLTCSDGNLNSLVNLAPENTRTNLDKMSNEEQRTLLEELLCYDPPH</sequence>
<gene>
    <name evidence="1" type="ORF">BT96DRAFT_946478</name>
</gene>
<organism evidence="1 2">
    <name type="scientific">Gymnopus androsaceus JB14</name>
    <dbReference type="NCBI Taxonomy" id="1447944"/>
    <lineage>
        <taxon>Eukaryota</taxon>
        <taxon>Fungi</taxon>
        <taxon>Dikarya</taxon>
        <taxon>Basidiomycota</taxon>
        <taxon>Agaricomycotina</taxon>
        <taxon>Agaricomycetes</taxon>
        <taxon>Agaricomycetidae</taxon>
        <taxon>Agaricales</taxon>
        <taxon>Marasmiineae</taxon>
        <taxon>Omphalotaceae</taxon>
        <taxon>Gymnopus</taxon>
    </lineage>
</organism>